<accession>A0A841AGG3</accession>
<keyword evidence="3 7" id="KW-0812">Transmembrane</keyword>
<feature type="transmembrane region" description="Helical" evidence="7">
    <location>
        <begin position="325"/>
        <end position="342"/>
    </location>
</feature>
<dbReference type="PANTHER" id="PTHR39087">
    <property type="entry name" value="UPF0104 MEMBRANE PROTEIN MJ1595"/>
    <property type="match status" value="1"/>
</dbReference>
<keyword evidence="4 7" id="KW-1133">Transmembrane helix</keyword>
<feature type="transmembrane region" description="Helical" evidence="7">
    <location>
        <begin position="186"/>
        <end position="203"/>
    </location>
</feature>
<keyword evidence="9" id="KW-1185">Reference proteome</keyword>
<feature type="transmembrane region" description="Helical" evidence="7">
    <location>
        <begin position="160"/>
        <end position="179"/>
    </location>
</feature>
<name>A0A841AGG3_9MICO</name>
<comment type="subcellular location">
    <subcellularLocation>
        <location evidence="1">Cell membrane</location>
        <topology evidence="1">Multi-pass membrane protein</topology>
    </subcellularLocation>
</comment>
<dbReference type="PANTHER" id="PTHR39087:SF2">
    <property type="entry name" value="UPF0104 MEMBRANE PROTEIN MJ1595"/>
    <property type="match status" value="1"/>
</dbReference>
<comment type="caution">
    <text evidence="8">The sequence shown here is derived from an EMBL/GenBank/DDBJ whole genome shotgun (WGS) entry which is preliminary data.</text>
</comment>
<sequence>MSEASPGSPDRPSADRPQGPALPAPDAAAGDGLEWMGEDYEEIGERPSAPAARRIVAGVLSGLLVLALLAWALPWATGSTWPQILSALGALPMWAVPAMLVLGVAALLLESLTVRAAVPGARTSTALLGHAASQGAALAVPGGSMLGLGLLAWILRRAGLALPVILTGIIAASLVEMAITSVLIPLLGLGAYALSSLLAPTGLELPGALWAAVVAVAVAVLALVLTGVLLQRRVLAGLLSGLGGAVPENVACGILHQRDVLVEMLRRRGPALVLPTLAARVLQWGALLAAIEAVGADVPLLLTVAIFALGRVLALVPLTPGGAGIAETVGGAALVALGVASADAAAAMLLLLVAMLIVPLAAGGLALALAVGGRPRHEAEAR</sequence>
<dbReference type="AlphaFoldDB" id="A0A841AGG3"/>
<evidence type="ECO:0000256" key="1">
    <source>
        <dbReference type="ARBA" id="ARBA00004651"/>
    </source>
</evidence>
<dbReference type="RefSeq" id="WP_246375197.1">
    <property type="nucleotide sequence ID" value="NZ_JACHLZ010000001.1"/>
</dbReference>
<protein>
    <submittedName>
        <fullName evidence="8">Uncharacterized membrane protein YbhN (UPF0104 family)</fullName>
    </submittedName>
</protein>
<evidence type="ECO:0000256" key="6">
    <source>
        <dbReference type="SAM" id="MobiDB-lite"/>
    </source>
</evidence>
<evidence type="ECO:0000313" key="9">
    <source>
        <dbReference type="Proteomes" id="UP000588158"/>
    </source>
</evidence>
<reference evidence="8 9" key="1">
    <citation type="submission" date="2020-08" db="EMBL/GenBank/DDBJ databases">
        <title>Sequencing the genomes of 1000 actinobacteria strains.</title>
        <authorList>
            <person name="Klenk H.-P."/>
        </authorList>
    </citation>
    <scope>NUCLEOTIDE SEQUENCE [LARGE SCALE GENOMIC DNA]</scope>
    <source>
        <strain evidence="8 9">DSM 28796</strain>
    </source>
</reference>
<feature type="compositionally biased region" description="Low complexity" evidence="6">
    <location>
        <begin position="19"/>
        <end position="31"/>
    </location>
</feature>
<gene>
    <name evidence="8" type="ORF">HNR70_001997</name>
</gene>
<dbReference type="Pfam" id="PF03706">
    <property type="entry name" value="LPG_synthase_TM"/>
    <property type="match status" value="1"/>
</dbReference>
<dbReference type="InterPro" id="IPR022791">
    <property type="entry name" value="L-PG_synthase/AglD"/>
</dbReference>
<dbReference type="Proteomes" id="UP000588158">
    <property type="component" value="Unassembled WGS sequence"/>
</dbReference>
<evidence type="ECO:0000256" key="7">
    <source>
        <dbReference type="SAM" id="Phobius"/>
    </source>
</evidence>
<evidence type="ECO:0000256" key="5">
    <source>
        <dbReference type="ARBA" id="ARBA00023136"/>
    </source>
</evidence>
<evidence type="ECO:0000256" key="4">
    <source>
        <dbReference type="ARBA" id="ARBA00022989"/>
    </source>
</evidence>
<dbReference type="GO" id="GO:0005886">
    <property type="term" value="C:plasma membrane"/>
    <property type="evidence" value="ECO:0007669"/>
    <property type="project" value="UniProtKB-SubCell"/>
</dbReference>
<proteinExistence type="predicted"/>
<feature type="transmembrane region" description="Helical" evidence="7">
    <location>
        <begin position="135"/>
        <end position="154"/>
    </location>
</feature>
<organism evidence="8 9">
    <name type="scientific">Brachybacterium aquaticum</name>
    <dbReference type="NCBI Taxonomy" id="1432564"/>
    <lineage>
        <taxon>Bacteria</taxon>
        <taxon>Bacillati</taxon>
        <taxon>Actinomycetota</taxon>
        <taxon>Actinomycetes</taxon>
        <taxon>Micrococcales</taxon>
        <taxon>Dermabacteraceae</taxon>
        <taxon>Brachybacterium</taxon>
    </lineage>
</organism>
<feature type="region of interest" description="Disordered" evidence="6">
    <location>
        <begin position="1"/>
        <end position="31"/>
    </location>
</feature>
<feature type="transmembrane region" description="Helical" evidence="7">
    <location>
        <begin position="209"/>
        <end position="230"/>
    </location>
</feature>
<feature type="transmembrane region" description="Helical" evidence="7">
    <location>
        <begin position="93"/>
        <end position="114"/>
    </location>
</feature>
<keyword evidence="5 7" id="KW-0472">Membrane</keyword>
<keyword evidence="2" id="KW-1003">Cell membrane</keyword>
<feature type="transmembrane region" description="Helical" evidence="7">
    <location>
        <begin position="55"/>
        <end position="73"/>
    </location>
</feature>
<evidence type="ECO:0000313" key="8">
    <source>
        <dbReference type="EMBL" id="MBB5832184.1"/>
    </source>
</evidence>
<dbReference type="EMBL" id="JACHLZ010000001">
    <property type="protein sequence ID" value="MBB5832184.1"/>
    <property type="molecule type" value="Genomic_DNA"/>
</dbReference>
<evidence type="ECO:0000256" key="3">
    <source>
        <dbReference type="ARBA" id="ARBA00022692"/>
    </source>
</evidence>
<feature type="transmembrane region" description="Helical" evidence="7">
    <location>
        <begin position="348"/>
        <end position="372"/>
    </location>
</feature>
<evidence type="ECO:0000256" key="2">
    <source>
        <dbReference type="ARBA" id="ARBA00022475"/>
    </source>
</evidence>